<name>A0A081S2R1_PHOTE</name>
<gene>
    <name evidence="1" type="ORF">MEG1DRAFT_00109</name>
</gene>
<accession>A0A081S2R1</accession>
<protein>
    <submittedName>
        <fullName evidence="1">Uncharacterized protein</fullName>
    </submittedName>
</protein>
<sequence>MPGMSVVIFLKNKRKTFVMVAGNNRFQISNRFVEVVSR</sequence>
<dbReference type="AlphaFoldDB" id="A0A081S2R1"/>
<dbReference type="EMBL" id="JGVH01000001">
    <property type="protein sequence ID" value="KER05214.1"/>
    <property type="molecule type" value="Genomic_DNA"/>
</dbReference>
<proteinExistence type="predicted"/>
<comment type="caution">
    <text evidence="1">The sequence shown here is derived from an EMBL/GenBank/DDBJ whole genome shotgun (WGS) entry which is preliminary data.</text>
</comment>
<organism evidence="1">
    <name type="scientific">Photorhabdus temperata subsp. temperata Meg1</name>
    <dbReference type="NCBI Taxonomy" id="1393735"/>
    <lineage>
        <taxon>Bacteria</taxon>
        <taxon>Pseudomonadati</taxon>
        <taxon>Pseudomonadota</taxon>
        <taxon>Gammaproteobacteria</taxon>
        <taxon>Enterobacterales</taxon>
        <taxon>Morganellaceae</taxon>
        <taxon>Photorhabdus</taxon>
    </lineage>
</organism>
<dbReference type="Proteomes" id="UP000028002">
    <property type="component" value="Unassembled WGS sequence"/>
</dbReference>
<evidence type="ECO:0000313" key="1">
    <source>
        <dbReference type="EMBL" id="KER05214.1"/>
    </source>
</evidence>
<reference evidence="1" key="1">
    <citation type="submission" date="2014-03" db="EMBL/GenBank/DDBJ databases">
        <title>Draft Genome of Photorhabdus temperata Meg1.</title>
        <authorList>
            <person name="Hurst S.G.IV."/>
            <person name="Morris K."/>
            <person name="Thomas K."/>
            <person name="Tisa L.S."/>
        </authorList>
    </citation>
    <scope>NUCLEOTIDE SEQUENCE [LARGE SCALE GENOMIC DNA]</scope>
    <source>
        <strain evidence="1">Meg1</strain>
    </source>
</reference>